<dbReference type="HOGENOM" id="CLU_074966_0_0_1"/>
<reference evidence="9" key="2">
    <citation type="submission" date="2010-04" db="EMBL/GenBank/DDBJ databases">
        <authorList>
            <person name="Buell R."/>
            <person name="Hamilton J."/>
            <person name="Hostetler J."/>
        </authorList>
    </citation>
    <scope>NUCLEOTIDE SEQUENCE [LARGE SCALE GENOMIC DNA]</scope>
    <source>
        <strain evidence="9">DAOM:BR144</strain>
    </source>
</reference>
<reference evidence="9" key="1">
    <citation type="journal article" date="2010" name="Genome Biol.">
        <title>Genome sequence of the necrotrophic plant pathogen Pythium ultimum reveals original pathogenicity mechanisms and effector repertoire.</title>
        <authorList>
            <person name="Levesque C.A."/>
            <person name="Brouwer H."/>
            <person name="Cano L."/>
            <person name="Hamilton J.P."/>
            <person name="Holt C."/>
            <person name="Huitema E."/>
            <person name="Raffaele S."/>
            <person name="Robideau G.P."/>
            <person name="Thines M."/>
            <person name="Win J."/>
            <person name="Zerillo M.M."/>
            <person name="Beakes G.W."/>
            <person name="Boore J.L."/>
            <person name="Busam D."/>
            <person name="Dumas B."/>
            <person name="Ferriera S."/>
            <person name="Fuerstenberg S.I."/>
            <person name="Gachon C.M."/>
            <person name="Gaulin E."/>
            <person name="Govers F."/>
            <person name="Grenville-Briggs L."/>
            <person name="Horner N."/>
            <person name="Hostetler J."/>
            <person name="Jiang R.H."/>
            <person name="Johnson J."/>
            <person name="Krajaejun T."/>
            <person name="Lin H."/>
            <person name="Meijer H.J."/>
            <person name="Moore B."/>
            <person name="Morris P."/>
            <person name="Phuntmart V."/>
            <person name="Puiu D."/>
            <person name="Shetty J."/>
            <person name="Stajich J.E."/>
            <person name="Tripathy S."/>
            <person name="Wawra S."/>
            <person name="van West P."/>
            <person name="Whitty B.R."/>
            <person name="Coutinho P.M."/>
            <person name="Henrissat B."/>
            <person name="Martin F."/>
            <person name="Thomas P.D."/>
            <person name="Tyler B.M."/>
            <person name="De Vries R.P."/>
            <person name="Kamoun S."/>
            <person name="Yandell M."/>
            <person name="Tisserat N."/>
            <person name="Buell C.R."/>
        </authorList>
    </citation>
    <scope>NUCLEOTIDE SEQUENCE</scope>
    <source>
        <strain evidence="9">DAOM:BR144</strain>
    </source>
</reference>
<dbReference type="EMBL" id="GL376614">
    <property type="status" value="NOT_ANNOTATED_CDS"/>
    <property type="molecule type" value="Genomic_DNA"/>
</dbReference>
<dbReference type="VEuPathDB" id="FungiDB:PYU1_G013773"/>
<evidence type="ECO:0000256" key="1">
    <source>
        <dbReference type="ARBA" id="ARBA00004141"/>
    </source>
</evidence>
<evidence type="ECO:0000256" key="3">
    <source>
        <dbReference type="ARBA" id="ARBA00022692"/>
    </source>
</evidence>
<proteinExistence type="predicted"/>
<dbReference type="InParanoid" id="K3X9A3"/>
<name>K3X9A3_GLOUD</name>
<keyword evidence="3 7" id="KW-0812">Transmembrane</keyword>
<dbReference type="PANTHER" id="PTHR13628:SF1">
    <property type="entry name" value="TRANSMEMBRANE PROTEIN 267"/>
    <property type="match status" value="1"/>
</dbReference>
<dbReference type="EnsemblProtists" id="PYU1_T013802">
    <property type="protein sequence ID" value="PYU1_T013802"/>
    <property type="gene ID" value="PYU1_G013773"/>
</dbReference>
<dbReference type="OMA" id="HQLRDGM"/>
<evidence type="ECO:0000313" key="9">
    <source>
        <dbReference type="Proteomes" id="UP000019132"/>
    </source>
</evidence>
<dbReference type="Proteomes" id="UP000019132">
    <property type="component" value="Unassembled WGS sequence"/>
</dbReference>
<reference evidence="8" key="3">
    <citation type="submission" date="2015-02" db="UniProtKB">
        <authorList>
            <consortium name="EnsemblProtists"/>
        </authorList>
    </citation>
    <scope>IDENTIFICATION</scope>
    <source>
        <strain evidence="8">DAOM BR144</strain>
    </source>
</reference>
<dbReference type="AlphaFoldDB" id="K3X9A3"/>
<feature type="transmembrane region" description="Helical" evidence="7">
    <location>
        <begin position="14"/>
        <end position="35"/>
    </location>
</feature>
<dbReference type="eggNOG" id="ENOG502S7YE">
    <property type="taxonomic scope" value="Eukaryota"/>
</dbReference>
<sequence>MALPNILPASREQLLQRVLMVALMLVCVTSDAFLAQEEFMKDYKLFRHLVDSGAHGAVSFCCYGIYLCQCERVTASLLDVDHFIAAGSFSISGATHLKHRPFGHAVTFIVAVIATVWSCSSKRTLQARRRRVCFVIIALLSHQLRDGMRLGLWFWPLGSTPPIEYLLYLLLEEALPFVMAWWQLRADERTEPQEFETVAQHPDHEEAEDEDAGAELRSIAIRASVPARE</sequence>
<accession>K3X9A3</accession>
<dbReference type="PANTHER" id="PTHR13628">
    <property type="entry name" value="TRANSMEMBRANE PROTEIN 267"/>
    <property type="match status" value="1"/>
</dbReference>
<evidence type="ECO:0000256" key="6">
    <source>
        <dbReference type="SAM" id="MobiDB-lite"/>
    </source>
</evidence>
<organism evidence="8 9">
    <name type="scientific">Globisporangium ultimum (strain ATCC 200006 / CBS 805.95 / DAOM BR144)</name>
    <name type="common">Pythium ultimum</name>
    <dbReference type="NCBI Taxonomy" id="431595"/>
    <lineage>
        <taxon>Eukaryota</taxon>
        <taxon>Sar</taxon>
        <taxon>Stramenopiles</taxon>
        <taxon>Oomycota</taxon>
        <taxon>Peronosporomycetes</taxon>
        <taxon>Pythiales</taxon>
        <taxon>Pythiaceae</taxon>
        <taxon>Globisporangium</taxon>
    </lineage>
</organism>
<keyword evidence="4 7" id="KW-1133">Transmembrane helix</keyword>
<keyword evidence="5 7" id="KW-0472">Membrane</keyword>
<feature type="transmembrane region" description="Helical" evidence="7">
    <location>
        <begin position="102"/>
        <end position="120"/>
    </location>
</feature>
<evidence type="ECO:0000256" key="4">
    <source>
        <dbReference type="ARBA" id="ARBA00022989"/>
    </source>
</evidence>
<keyword evidence="9" id="KW-1185">Reference proteome</keyword>
<feature type="region of interest" description="Disordered" evidence="6">
    <location>
        <begin position="193"/>
        <end position="215"/>
    </location>
</feature>
<dbReference type="GO" id="GO:0016020">
    <property type="term" value="C:membrane"/>
    <property type="evidence" value="ECO:0007669"/>
    <property type="project" value="UniProtKB-SubCell"/>
</dbReference>
<comment type="subcellular location">
    <subcellularLocation>
        <location evidence="1">Membrane</location>
        <topology evidence="1">Multi-pass membrane protein</topology>
    </subcellularLocation>
</comment>
<evidence type="ECO:0000256" key="2">
    <source>
        <dbReference type="ARBA" id="ARBA00013977"/>
    </source>
</evidence>
<protein>
    <recommendedName>
        <fullName evidence="2">Transmembrane protein 267</fullName>
    </recommendedName>
</protein>
<dbReference type="InterPro" id="IPR026572">
    <property type="entry name" value="TMEM267"/>
</dbReference>
<evidence type="ECO:0000256" key="5">
    <source>
        <dbReference type="ARBA" id="ARBA00023136"/>
    </source>
</evidence>
<evidence type="ECO:0000313" key="8">
    <source>
        <dbReference type="EnsemblProtists" id="PYU1_T013802"/>
    </source>
</evidence>
<evidence type="ECO:0000256" key="7">
    <source>
        <dbReference type="SAM" id="Phobius"/>
    </source>
</evidence>